<feature type="region of interest" description="Disordered" evidence="1">
    <location>
        <begin position="1"/>
        <end position="33"/>
    </location>
</feature>
<dbReference type="InterPro" id="IPR029058">
    <property type="entry name" value="AB_hydrolase_fold"/>
</dbReference>
<gene>
    <name evidence="3" type="ORF">ARMSODRAFT_890924</name>
</gene>
<protein>
    <recommendedName>
        <fullName evidence="2">T6SS Phospholipase effector Tle1-like catalytic domain-containing protein</fullName>
    </recommendedName>
</protein>
<keyword evidence="4" id="KW-1185">Reference proteome</keyword>
<reference evidence="4" key="1">
    <citation type="journal article" date="2017" name="Nat. Ecol. Evol.">
        <title>Genome expansion and lineage-specific genetic innovations in the forest pathogenic fungi Armillaria.</title>
        <authorList>
            <person name="Sipos G."/>
            <person name="Prasanna A.N."/>
            <person name="Walter M.C."/>
            <person name="O'Connor E."/>
            <person name="Balint B."/>
            <person name="Krizsan K."/>
            <person name="Kiss B."/>
            <person name="Hess J."/>
            <person name="Varga T."/>
            <person name="Slot J."/>
            <person name="Riley R."/>
            <person name="Boka B."/>
            <person name="Rigling D."/>
            <person name="Barry K."/>
            <person name="Lee J."/>
            <person name="Mihaltcheva S."/>
            <person name="LaButti K."/>
            <person name="Lipzen A."/>
            <person name="Waldron R."/>
            <person name="Moloney N.M."/>
            <person name="Sperisen C."/>
            <person name="Kredics L."/>
            <person name="Vagvoelgyi C."/>
            <person name="Patrignani A."/>
            <person name="Fitzpatrick D."/>
            <person name="Nagy I."/>
            <person name="Doyle S."/>
            <person name="Anderson J.B."/>
            <person name="Grigoriev I.V."/>
            <person name="Gueldener U."/>
            <person name="Muensterkoetter M."/>
            <person name="Nagy L.G."/>
        </authorList>
    </citation>
    <scope>NUCLEOTIDE SEQUENCE [LARGE SCALE GENOMIC DNA]</scope>
    <source>
        <strain evidence="4">28-4</strain>
    </source>
</reference>
<evidence type="ECO:0000256" key="1">
    <source>
        <dbReference type="SAM" id="MobiDB-lite"/>
    </source>
</evidence>
<dbReference type="InterPro" id="IPR018712">
    <property type="entry name" value="Tle1-like_cat"/>
</dbReference>
<dbReference type="PANTHER" id="PTHR33840:SF1">
    <property type="entry name" value="TLE1 PHOSPHOLIPASE DOMAIN-CONTAINING PROTEIN"/>
    <property type="match status" value="1"/>
</dbReference>
<feature type="domain" description="T6SS Phospholipase effector Tle1-like catalytic" evidence="2">
    <location>
        <begin position="96"/>
        <end position="335"/>
    </location>
</feature>
<evidence type="ECO:0000259" key="2">
    <source>
        <dbReference type="Pfam" id="PF09994"/>
    </source>
</evidence>
<name>A0A2H3BQ95_9AGAR</name>
<dbReference type="Pfam" id="PF09994">
    <property type="entry name" value="T6SS_Tle1-like_cat"/>
    <property type="match status" value="1"/>
</dbReference>
<dbReference type="SUPFAM" id="SSF53474">
    <property type="entry name" value="alpha/beta-Hydrolases"/>
    <property type="match status" value="1"/>
</dbReference>
<accession>A0A2H3BQ95</accession>
<evidence type="ECO:0000313" key="3">
    <source>
        <dbReference type="EMBL" id="PBK66033.1"/>
    </source>
</evidence>
<dbReference type="EMBL" id="KZ293442">
    <property type="protein sequence ID" value="PBK66033.1"/>
    <property type="molecule type" value="Genomic_DNA"/>
</dbReference>
<feature type="compositionally biased region" description="Low complexity" evidence="1">
    <location>
        <begin position="21"/>
        <end position="33"/>
    </location>
</feature>
<organism evidence="3 4">
    <name type="scientific">Armillaria solidipes</name>
    <dbReference type="NCBI Taxonomy" id="1076256"/>
    <lineage>
        <taxon>Eukaryota</taxon>
        <taxon>Fungi</taxon>
        <taxon>Dikarya</taxon>
        <taxon>Basidiomycota</taxon>
        <taxon>Agaricomycotina</taxon>
        <taxon>Agaricomycetes</taxon>
        <taxon>Agaricomycetidae</taxon>
        <taxon>Agaricales</taxon>
        <taxon>Marasmiineae</taxon>
        <taxon>Physalacriaceae</taxon>
        <taxon>Armillaria</taxon>
    </lineage>
</organism>
<dbReference type="Proteomes" id="UP000218334">
    <property type="component" value="Unassembled WGS sequence"/>
</dbReference>
<evidence type="ECO:0000313" key="4">
    <source>
        <dbReference type="Proteomes" id="UP000218334"/>
    </source>
</evidence>
<dbReference type="AlphaFoldDB" id="A0A2H3BQ95"/>
<sequence length="511" mass="57505">MADAYPDSVATPPSDPSDARATPTTAPTTLPTAVDPRHNDRLCECRCDPSCNCSCPCREHCVCLSKKDDNHSCSEKCGENCEHKCKRQCGSHKGYRNLVVCLDGTANQFGHRNTNVVELHNRIMKDDLDVPQLTFYSSGIGTYVPPSTFSLAHLRHNLDKVFAGSFKRLVEEAYRWIADHYLPGDRLFLFGFSRGAYQVRALAGMIEKLGLVFSGNKGLIPFAYELYSNKHKGTKAEALALNFKRTFARSVRVHFVGVWDTVSSVGIVQTQPLPLTKSASHICFFRHGLALDERRVKFLPEYLAGGRSPLTGNEHYEEPPNAKEVWFPGRHSDMYGLPLLWMENEAGAAGLKLAPRRGGVEWRWDDHHLDKPKNTLGLLWWLIEFLPLKHLRYTDKESTTRIPHLGRGRLIVPSQLIHASLAFKQGYTPSAVFFGNTKAAWKPLIGMGNVEDLSWADEWQDLLEMDLFDHSVAQVAVQELQSLRSNSDVDKRDVVRQVVLLKRLSFMALSS</sequence>
<dbReference type="STRING" id="1076256.A0A2H3BQ95"/>
<dbReference type="PANTHER" id="PTHR33840">
    <property type="match status" value="1"/>
</dbReference>
<proteinExistence type="predicted"/>